<name>A0A3M9MEW2_9BACT</name>
<evidence type="ECO:0000313" key="2">
    <source>
        <dbReference type="EMBL" id="RNI23735.1"/>
    </source>
</evidence>
<sequence length="327" mass="36136">MAQKRTTKKSTTSAQKAQQNAAAAAAAEKARQEELARQQETQKQAEMMQARMDSSLAAPASARPIPASDVMFKKTVWRAVDLREKQNQPMFSNGKQITKLITEAVKRGELQAYRSDTLNTPIAAQEFFGNMTPAETGGGLTEAEKAAGFDAPSAATEDDGWGTPAPKKPAAKAKTTTKTAAPAVAVTTGNELLPNELYKLEIKEDVVFDKKRSRLYHDIQAITLVMPAKYNSLGFEKPIASFKYSDLVKVFKAHPDEALWFNEQNDAQHKNLADAFDLWLFSSYITKVSNVNDARLEERFGAGKKGLLAAQQAMEELIEFEYSLWSY</sequence>
<evidence type="ECO:0000256" key="1">
    <source>
        <dbReference type="SAM" id="MobiDB-lite"/>
    </source>
</evidence>
<dbReference type="AlphaFoldDB" id="A0A3M9MEW2"/>
<dbReference type="NCBIfam" id="TIGR03523">
    <property type="entry name" value="GldN"/>
    <property type="match status" value="1"/>
</dbReference>
<feature type="region of interest" description="Disordered" evidence="1">
    <location>
        <begin position="1"/>
        <end position="62"/>
    </location>
</feature>
<proteinExistence type="predicted"/>
<reference evidence="2 3" key="1">
    <citation type="submission" date="2018-11" db="EMBL/GenBank/DDBJ databases">
        <title>Rufibacter latericius sp. nov., isolated from water in Baiyang Lake.</title>
        <authorList>
            <person name="Yang Y."/>
        </authorList>
    </citation>
    <scope>NUCLEOTIDE SEQUENCE [LARGE SCALE GENOMIC DNA]</scope>
    <source>
        <strain evidence="2 3">R-22-1c-1</strain>
    </source>
</reference>
<comment type="caution">
    <text evidence="2">The sequence shown here is derived from an EMBL/GenBank/DDBJ whole genome shotgun (WGS) entry which is preliminary data.</text>
</comment>
<accession>A0A3M9MEW2</accession>
<evidence type="ECO:0000313" key="3">
    <source>
        <dbReference type="Proteomes" id="UP000272117"/>
    </source>
</evidence>
<dbReference type="Proteomes" id="UP000272117">
    <property type="component" value="Unassembled WGS sequence"/>
</dbReference>
<gene>
    <name evidence="2" type="primary">gldN</name>
    <name evidence="2" type="ORF">EFB08_18460</name>
</gene>
<feature type="compositionally biased region" description="Low complexity" evidence="1">
    <location>
        <begin position="9"/>
        <end position="27"/>
    </location>
</feature>
<feature type="region of interest" description="Disordered" evidence="1">
    <location>
        <begin position="150"/>
        <end position="176"/>
    </location>
</feature>
<dbReference type="InterPro" id="IPR019847">
    <property type="entry name" value="Gliding_motility_assoc_GldN"/>
</dbReference>
<feature type="compositionally biased region" description="Basic and acidic residues" evidence="1">
    <location>
        <begin position="28"/>
        <end position="37"/>
    </location>
</feature>
<dbReference type="Pfam" id="PF19841">
    <property type="entry name" value="GldN"/>
    <property type="match status" value="1"/>
</dbReference>
<organism evidence="2 3">
    <name type="scientific">Rufibacter latericius</name>
    <dbReference type="NCBI Taxonomy" id="2487040"/>
    <lineage>
        <taxon>Bacteria</taxon>
        <taxon>Pseudomonadati</taxon>
        <taxon>Bacteroidota</taxon>
        <taxon>Cytophagia</taxon>
        <taxon>Cytophagales</taxon>
        <taxon>Hymenobacteraceae</taxon>
        <taxon>Rufibacter</taxon>
    </lineage>
</organism>
<keyword evidence="3" id="KW-1185">Reference proteome</keyword>
<dbReference type="EMBL" id="RJJD01000015">
    <property type="protein sequence ID" value="RNI23735.1"/>
    <property type="molecule type" value="Genomic_DNA"/>
</dbReference>
<dbReference type="OrthoDB" id="1141916at2"/>
<protein>
    <submittedName>
        <fullName evidence="2">Gliding motility protein GldN</fullName>
    </submittedName>
</protein>